<dbReference type="AlphaFoldDB" id="A0A6N9ZQZ6"/>
<gene>
    <name evidence="2" type="ORF">GR206_33145</name>
</gene>
<evidence type="ECO:0000313" key="3">
    <source>
        <dbReference type="Proteomes" id="UP000468864"/>
    </source>
</evidence>
<accession>A0A6N9ZQZ6</accession>
<keyword evidence="1" id="KW-0812">Transmembrane</keyword>
<dbReference type="Proteomes" id="UP000468864">
    <property type="component" value="Unassembled WGS sequence"/>
</dbReference>
<sequence>MAVEPGYDARRPVEHPTPFEPTECCNLIRKGSSIDGFLKKEVANSVSFSILAASFALYSAARLKRRAKDAVAL</sequence>
<evidence type="ECO:0000256" key="1">
    <source>
        <dbReference type="SAM" id="Phobius"/>
    </source>
</evidence>
<name>A0A6N9ZQZ6_9HYPH</name>
<dbReference type="EMBL" id="WUEP01000044">
    <property type="protein sequence ID" value="NEH95802.1"/>
    <property type="molecule type" value="Genomic_DNA"/>
</dbReference>
<keyword evidence="1" id="KW-0472">Membrane</keyword>
<reference evidence="2 3" key="1">
    <citation type="submission" date="2019-12" db="EMBL/GenBank/DDBJ databases">
        <title>Rhizobium genotypes associated with high levels of biological nitrogen fixation by grain legumes in a temperate-maritime cropping system.</title>
        <authorList>
            <person name="Maluk M."/>
            <person name="Francesc Ferrando Molina F."/>
            <person name="Lopez Del Egido L."/>
            <person name="Lafos M."/>
            <person name="Langarica-Fuentes A."/>
            <person name="Gebre Yohannes G."/>
            <person name="Young M.W."/>
            <person name="Martin P."/>
            <person name="Gantlett R."/>
            <person name="Kenicer G."/>
            <person name="Hawes C."/>
            <person name="Begg G.S."/>
            <person name="Quilliam R.S."/>
            <person name="Squire G.R."/>
            <person name="Poole P.S."/>
            <person name="Young P.W."/>
            <person name="Iannetta P.M."/>
            <person name="James E.K."/>
        </authorList>
    </citation>
    <scope>NUCLEOTIDE SEQUENCE [LARGE SCALE GENOMIC DNA]</scope>
    <source>
        <strain evidence="2 3">JHI2449</strain>
    </source>
</reference>
<feature type="transmembrane region" description="Helical" evidence="1">
    <location>
        <begin position="42"/>
        <end position="61"/>
    </location>
</feature>
<evidence type="ECO:0000313" key="2">
    <source>
        <dbReference type="EMBL" id="NEH95802.1"/>
    </source>
</evidence>
<protein>
    <submittedName>
        <fullName evidence="2">Uncharacterized protein</fullName>
    </submittedName>
</protein>
<organism evidence="2 3">
    <name type="scientific">Rhizobium laguerreae</name>
    <dbReference type="NCBI Taxonomy" id="1076926"/>
    <lineage>
        <taxon>Bacteria</taxon>
        <taxon>Pseudomonadati</taxon>
        <taxon>Pseudomonadota</taxon>
        <taxon>Alphaproteobacteria</taxon>
        <taxon>Hyphomicrobiales</taxon>
        <taxon>Rhizobiaceae</taxon>
        <taxon>Rhizobium/Agrobacterium group</taxon>
        <taxon>Rhizobium</taxon>
    </lineage>
</organism>
<proteinExistence type="predicted"/>
<keyword evidence="1" id="KW-1133">Transmembrane helix</keyword>
<comment type="caution">
    <text evidence="2">The sequence shown here is derived from an EMBL/GenBank/DDBJ whole genome shotgun (WGS) entry which is preliminary data.</text>
</comment>